<keyword evidence="2" id="KW-0813">Transport</keyword>
<accession>A0ABW6D835</accession>
<dbReference type="PROSITE" id="PS50893">
    <property type="entry name" value="ABC_TRANSPORTER_2"/>
    <property type="match status" value="1"/>
</dbReference>
<sequence length="235" mass="26528">MTTFVNMFIEAKNLSKNYGKQSAVQDLNFRLEQGQIVGFLGPNGAGKSTTLKMLLGLISPSEGSVLIDGKNPQDQAIELKKQIGYLAENNPLYPEMYVREFLAFIGNIHQLQNLDKRVQEVIEWVGLQTEAHKKIQELSKGYQQRVGIALAIIHDPKILILDEPTSGLDPNQRDEIRDLIKSLQKDRIILFSSHILSEVEAICDRVLLIHQGKLASDSPMNEIKDLEKFFKEKTS</sequence>
<dbReference type="Proteomes" id="UP001598112">
    <property type="component" value="Unassembled WGS sequence"/>
</dbReference>
<organism evidence="6 7">
    <name type="scientific">Aquirufa originis</name>
    <dbReference type="NCBI Taxonomy" id="3096514"/>
    <lineage>
        <taxon>Bacteria</taxon>
        <taxon>Pseudomonadati</taxon>
        <taxon>Bacteroidota</taxon>
        <taxon>Cytophagia</taxon>
        <taxon>Cytophagales</taxon>
        <taxon>Flectobacillaceae</taxon>
        <taxon>Aquirufa</taxon>
    </lineage>
</organism>
<name>A0ABW6D835_9BACT</name>
<comment type="caution">
    <text evidence="6">The sequence shown here is derived from an EMBL/GenBank/DDBJ whole genome shotgun (WGS) entry which is preliminary data.</text>
</comment>
<dbReference type="SUPFAM" id="SSF52540">
    <property type="entry name" value="P-loop containing nucleoside triphosphate hydrolases"/>
    <property type="match status" value="1"/>
</dbReference>
<dbReference type="Pfam" id="PF00005">
    <property type="entry name" value="ABC_tran"/>
    <property type="match status" value="1"/>
</dbReference>
<evidence type="ECO:0000256" key="1">
    <source>
        <dbReference type="ARBA" id="ARBA00005417"/>
    </source>
</evidence>
<dbReference type="InterPro" id="IPR003439">
    <property type="entry name" value="ABC_transporter-like_ATP-bd"/>
</dbReference>
<evidence type="ECO:0000256" key="4">
    <source>
        <dbReference type="ARBA" id="ARBA00022840"/>
    </source>
</evidence>
<evidence type="ECO:0000256" key="2">
    <source>
        <dbReference type="ARBA" id="ARBA00022448"/>
    </source>
</evidence>
<comment type="similarity">
    <text evidence="1">Belongs to the ABC transporter superfamily.</text>
</comment>
<dbReference type="PANTHER" id="PTHR43335:SF4">
    <property type="entry name" value="ABC TRANSPORTER, ATP-BINDING PROTEIN"/>
    <property type="match status" value="1"/>
</dbReference>
<dbReference type="PANTHER" id="PTHR43335">
    <property type="entry name" value="ABC TRANSPORTER, ATP-BINDING PROTEIN"/>
    <property type="match status" value="1"/>
</dbReference>
<proteinExistence type="inferred from homology"/>
<gene>
    <name evidence="6" type="ORF">SKC35_10960</name>
</gene>
<evidence type="ECO:0000313" key="6">
    <source>
        <dbReference type="EMBL" id="MFD3294210.1"/>
    </source>
</evidence>
<evidence type="ECO:0000259" key="5">
    <source>
        <dbReference type="PROSITE" id="PS50893"/>
    </source>
</evidence>
<dbReference type="InterPro" id="IPR027417">
    <property type="entry name" value="P-loop_NTPase"/>
</dbReference>
<reference evidence="6 7" key="1">
    <citation type="submission" date="2024-03" db="EMBL/GenBank/DDBJ databases">
        <title>Aquirufa genome sequencing.</title>
        <authorList>
            <person name="Pitt A."/>
            <person name="Hahn M.W."/>
        </authorList>
    </citation>
    <scope>NUCLEOTIDE SEQUENCE [LARGE SCALE GENOMIC DNA]</scope>
    <source>
        <strain evidence="6 7">KTFRIE-69F</strain>
    </source>
</reference>
<feature type="domain" description="ABC transporter" evidence="5">
    <location>
        <begin position="9"/>
        <end position="235"/>
    </location>
</feature>
<keyword evidence="3" id="KW-0547">Nucleotide-binding</keyword>
<dbReference type="GO" id="GO:0005524">
    <property type="term" value="F:ATP binding"/>
    <property type="evidence" value="ECO:0007669"/>
    <property type="project" value="UniProtKB-KW"/>
</dbReference>
<dbReference type="SMART" id="SM00382">
    <property type="entry name" value="AAA"/>
    <property type="match status" value="1"/>
</dbReference>
<dbReference type="RefSeq" id="WP_377979410.1">
    <property type="nucleotide sequence ID" value="NZ_JBBKXY010000003.1"/>
</dbReference>
<protein>
    <submittedName>
        <fullName evidence="6">ATP-binding cassette domain-containing protein</fullName>
    </submittedName>
</protein>
<keyword evidence="7" id="KW-1185">Reference proteome</keyword>
<dbReference type="CDD" id="cd03230">
    <property type="entry name" value="ABC_DR_subfamily_A"/>
    <property type="match status" value="1"/>
</dbReference>
<dbReference type="EMBL" id="JBBKXY010000003">
    <property type="protein sequence ID" value="MFD3294210.1"/>
    <property type="molecule type" value="Genomic_DNA"/>
</dbReference>
<evidence type="ECO:0000256" key="3">
    <source>
        <dbReference type="ARBA" id="ARBA00022741"/>
    </source>
</evidence>
<dbReference type="Gene3D" id="3.40.50.300">
    <property type="entry name" value="P-loop containing nucleotide triphosphate hydrolases"/>
    <property type="match status" value="1"/>
</dbReference>
<keyword evidence="4 6" id="KW-0067">ATP-binding</keyword>
<dbReference type="InterPro" id="IPR003593">
    <property type="entry name" value="AAA+_ATPase"/>
</dbReference>
<evidence type="ECO:0000313" key="7">
    <source>
        <dbReference type="Proteomes" id="UP001598112"/>
    </source>
</evidence>